<proteinExistence type="predicted"/>
<name>A0AAV4YAH2_CAEEX</name>
<evidence type="ECO:0000313" key="2">
    <source>
        <dbReference type="Proteomes" id="UP001054945"/>
    </source>
</evidence>
<accession>A0AAV4YAH2</accession>
<dbReference type="Proteomes" id="UP001054945">
    <property type="component" value="Unassembled WGS sequence"/>
</dbReference>
<evidence type="ECO:0000313" key="1">
    <source>
        <dbReference type="EMBL" id="GIZ04242.1"/>
    </source>
</evidence>
<dbReference type="EMBL" id="BPLR01001709">
    <property type="protein sequence ID" value="GIZ04242.1"/>
    <property type="molecule type" value="Genomic_DNA"/>
</dbReference>
<comment type="caution">
    <text evidence="1">The sequence shown here is derived from an EMBL/GenBank/DDBJ whole genome shotgun (WGS) entry which is preliminary data.</text>
</comment>
<protein>
    <submittedName>
        <fullName evidence="1">Uncharacterized protein</fullName>
    </submittedName>
</protein>
<gene>
    <name evidence="1" type="ORF">CEXT_594741</name>
</gene>
<sequence length="109" mass="12810">MHGSSQLSRIHEMEEKNCIGRGHSLLHSPPLMHNAWAFFTKKFRTTIVRVISPTATDTSSSKIRSRTVFFVTQIHTRADEPVCFHNYECRWKKKKDFWIFIFLFIHAAS</sequence>
<organism evidence="1 2">
    <name type="scientific">Caerostris extrusa</name>
    <name type="common">Bark spider</name>
    <name type="synonym">Caerostris bankana</name>
    <dbReference type="NCBI Taxonomy" id="172846"/>
    <lineage>
        <taxon>Eukaryota</taxon>
        <taxon>Metazoa</taxon>
        <taxon>Ecdysozoa</taxon>
        <taxon>Arthropoda</taxon>
        <taxon>Chelicerata</taxon>
        <taxon>Arachnida</taxon>
        <taxon>Araneae</taxon>
        <taxon>Araneomorphae</taxon>
        <taxon>Entelegynae</taxon>
        <taxon>Araneoidea</taxon>
        <taxon>Araneidae</taxon>
        <taxon>Caerostris</taxon>
    </lineage>
</organism>
<reference evidence="1 2" key="1">
    <citation type="submission" date="2021-06" db="EMBL/GenBank/DDBJ databases">
        <title>Caerostris extrusa draft genome.</title>
        <authorList>
            <person name="Kono N."/>
            <person name="Arakawa K."/>
        </authorList>
    </citation>
    <scope>NUCLEOTIDE SEQUENCE [LARGE SCALE GENOMIC DNA]</scope>
</reference>
<keyword evidence="2" id="KW-1185">Reference proteome</keyword>
<dbReference type="AlphaFoldDB" id="A0AAV4YAH2"/>